<keyword evidence="3" id="KW-0418">Kinase</keyword>
<dbReference type="PANTHER" id="PTHR21310">
    <property type="entry name" value="AMINOGLYCOSIDE PHOSPHOTRANSFERASE-RELATED-RELATED"/>
    <property type="match status" value="1"/>
</dbReference>
<dbReference type="PANTHER" id="PTHR21310:SF15">
    <property type="entry name" value="AMINOGLYCOSIDE PHOSPHOTRANSFERASE DOMAIN-CONTAINING PROTEIN"/>
    <property type="match status" value="1"/>
</dbReference>
<evidence type="ECO:0000256" key="1">
    <source>
        <dbReference type="SAM" id="MobiDB-lite"/>
    </source>
</evidence>
<dbReference type="InterPro" id="IPR002575">
    <property type="entry name" value="Aminoglycoside_PTrfase"/>
</dbReference>
<evidence type="ECO:0000313" key="4">
    <source>
        <dbReference type="Proteomes" id="UP001303889"/>
    </source>
</evidence>
<dbReference type="SUPFAM" id="SSF56112">
    <property type="entry name" value="Protein kinase-like (PK-like)"/>
    <property type="match status" value="1"/>
</dbReference>
<dbReference type="Pfam" id="PF01636">
    <property type="entry name" value="APH"/>
    <property type="match status" value="1"/>
</dbReference>
<comment type="caution">
    <text evidence="3">The sequence shown here is derived from an EMBL/GenBank/DDBJ whole genome shotgun (WGS) entry which is preliminary data.</text>
</comment>
<keyword evidence="4" id="KW-1185">Reference proteome</keyword>
<dbReference type="GO" id="GO:0016301">
    <property type="term" value="F:kinase activity"/>
    <property type="evidence" value="ECO:0007669"/>
    <property type="project" value="UniProtKB-KW"/>
</dbReference>
<dbReference type="Proteomes" id="UP001303889">
    <property type="component" value="Unassembled WGS sequence"/>
</dbReference>
<dbReference type="InterPro" id="IPR011009">
    <property type="entry name" value="Kinase-like_dom_sf"/>
</dbReference>
<reference evidence="3" key="2">
    <citation type="submission" date="2023-05" db="EMBL/GenBank/DDBJ databases">
        <authorList>
            <consortium name="Lawrence Berkeley National Laboratory"/>
            <person name="Steindorff A."/>
            <person name="Hensen N."/>
            <person name="Bonometti L."/>
            <person name="Westerberg I."/>
            <person name="Brannstrom I.O."/>
            <person name="Guillou S."/>
            <person name="Cros-Aarteil S."/>
            <person name="Calhoun S."/>
            <person name="Haridas S."/>
            <person name="Kuo A."/>
            <person name="Mondo S."/>
            <person name="Pangilinan J."/>
            <person name="Riley R."/>
            <person name="Labutti K."/>
            <person name="Andreopoulos B."/>
            <person name="Lipzen A."/>
            <person name="Chen C."/>
            <person name="Yanf M."/>
            <person name="Daum C."/>
            <person name="Ng V."/>
            <person name="Clum A."/>
            <person name="Ohm R."/>
            <person name="Martin F."/>
            <person name="Silar P."/>
            <person name="Natvig D."/>
            <person name="Lalanne C."/>
            <person name="Gautier V."/>
            <person name="Ament-Velasquez S.L."/>
            <person name="Kruys A."/>
            <person name="Hutchinson M.I."/>
            <person name="Powell A.J."/>
            <person name="Barry K."/>
            <person name="Miller A.N."/>
            <person name="Grigoriev I.V."/>
            <person name="Debuchy R."/>
            <person name="Gladieux P."/>
            <person name="Thoren M.H."/>
            <person name="Johannesson H."/>
        </authorList>
    </citation>
    <scope>NUCLEOTIDE SEQUENCE</scope>
    <source>
        <strain evidence="3">CBS 103.79</strain>
    </source>
</reference>
<reference evidence="3" key="1">
    <citation type="journal article" date="2023" name="Mol. Phylogenet. Evol.">
        <title>Genome-scale phylogeny and comparative genomics of the fungal order Sordariales.</title>
        <authorList>
            <person name="Hensen N."/>
            <person name="Bonometti L."/>
            <person name="Westerberg I."/>
            <person name="Brannstrom I.O."/>
            <person name="Guillou S."/>
            <person name="Cros-Aarteil S."/>
            <person name="Calhoun S."/>
            <person name="Haridas S."/>
            <person name="Kuo A."/>
            <person name="Mondo S."/>
            <person name="Pangilinan J."/>
            <person name="Riley R."/>
            <person name="LaButti K."/>
            <person name="Andreopoulos B."/>
            <person name="Lipzen A."/>
            <person name="Chen C."/>
            <person name="Yan M."/>
            <person name="Daum C."/>
            <person name="Ng V."/>
            <person name="Clum A."/>
            <person name="Steindorff A."/>
            <person name="Ohm R.A."/>
            <person name="Martin F."/>
            <person name="Silar P."/>
            <person name="Natvig D.O."/>
            <person name="Lalanne C."/>
            <person name="Gautier V."/>
            <person name="Ament-Velasquez S.L."/>
            <person name="Kruys A."/>
            <person name="Hutchinson M.I."/>
            <person name="Powell A.J."/>
            <person name="Barry K."/>
            <person name="Miller A.N."/>
            <person name="Grigoriev I.V."/>
            <person name="Debuchy R."/>
            <person name="Gladieux P."/>
            <person name="Hiltunen Thoren M."/>
            <person name="Johannesson H."/>
        </authorList>
    </citation>
    <scope>NUCLEOTIDE SEQUENCE</scope>
    <source>
        <strain evidence="3">CBS 103.79</strain>
    </source>
</reference>
<accession>A0AAN6ML18</accession>
<name>A0AAN6ML18_9PEZI</name>
<evidence type="ECO:0000259" key="2">
    <source>
        <dbReference type="Pfam" id="PF01636"/>
    </source>
</evidence>
<evidence type="ECO:0000313" key="3">
    <source>
        <dbReference type="EMBL" id="KAK3902890.1"/>
    </source>
</evidence>
<keyword evidence="3" id="KW-0808">Transferase</keyword>
<proteinExistence type="predicted"/>
<dbReference type="AlphaFoldDB" id="A0AAN6ML18"/>
<gene>
    <name evidence="3" type="ORF">C8A05DRAFT_33391</name>
</gene>
<protein>
    <submittedName>
        <fullName evidence="3">Kinase-like domain-containing protein</fullName>
    </submittedName>
</protein>
<feature type="domain" description="Aminoglycoside phosphotransferase" evidence="2">
    <location>
        <begin position="77"/>
        <end position="282"/>
    </location>
</feature>
<dbReference type="InterPro" id="IPR051678">
    <property type="entry name" value="AGP_Transferase"/>
</dbReference>
<dbReference type="Gene3D" id="3.90.1200.10">
    <property type="match status" value="1"/>
</dbReference>
<organism evidence="3 4">
    <name type="scientific">Staphylotrichum tortipilum</name>
    <dbReference type="NCBI Taxonomy" id="2831512"/>
    <lineage>
        <taxon>Eukaryota</taxon>
        <taxon>Fungi</taxon>
        <taxon>Dikarya</taxon>
        <taxon>Ascomycota</taxon>
        <taxon>Pezizomycotina</taxon>
        <taxon>Sordariomycetes</taxon>
        <taxon>Sordariomycetidae</taxon>
        <taxon>Sordariales</taxon>
        <taxon>Chaetomiaceae</taxon>
        <taxon>Staphylotrichum</taxon>
    </lineage>
</organism>
<sequence length="378" mass="41696">MSSYSSTGESYGSDEPPELDLDLVKLMERAGEVLNARCTAARKLTRGASHEVFTLEFQEMPDMAPPPLLIRAGLSCIARFSRLNGTRERSVSEMATARCLKHLTSIPVPEIYYHDLDPDNDVGAPFVLMEMMPGRHLYKIWDDLPLDSKKSALSQIASVIAQLASLKFNQIGSLDENDGIGPLISPCFEDPKGPFPSTSEFMRAFLPSPTSAESPTLTDPFEQARAAIDQFLAHNTQAYPQPPFCLIHADFDAQNMLFLDHGSGPKLTGLIDFEYSFTGPLYFLYDYPIFIQDVSWSAELYAENAVLRAHFVRAIYSALPNAETHYVQDLEDGTGLAYEGRPDYVHERYSETAELLPPDVGTDAPESHAKSVSAVGGG</sequence>
<feature type="region of interest" description="Disordered" evidence="1">
    <location>
        <begin position="356"/>
        <end position="378"/>
    </location>
</feature>
<dbReference type="EMBL" id="MU855481">
    <property type="protein sequence ID" value="KAK3902890.1"/>
    <property type="molecule type" value="Genomic_DNA"/>
</dbReference>